<sequence>MAHGLKNSPTWPGPLEGVQEHQDPGLPKASGEALGDEFSPKGVLNPHLRGFEGGINKLWPYFLEVNFFNLEWTDSDILNLLLAYSSVMSSKLNELAESSPSAPQPSFICGSVVLSRLCSPFMASSGHFDPSQTYDRYRAVEVLDPACSECFAKGKDCFQHYNPESSKCHYCFIGKKPCHCIGVELLLVWDWIR</sequence>
<evidence type="ECO:0000256" key="1">
    <source>
        <dbReference type="SAM" id="MobiDB-lite"/>
    </source>
</evidence>
<gene>
    <name evidence="2" type="ORF">O181_122042</name>
</gene>
<feature type="region of interest" description="Disordered" evidence="1">
    <location>
        <begin position="1"/>
        <end position="33"/>
    </location>
</feature>
<dbReference type="AlphaFoldDB" id="A0A9Q3KK26"/>
<accession>A0A9Q3KK26</accession>
<organism evidence="2 3">
    <name type="scientific">Austropuccinia psidii MF-1</name>
    <dbReference type="NCBI Taxonomy" id="1389203"/>
    <lineage>
        <taxon>Eukaryota</taxon>
        <taxon>Fungi</taxon>
        <taxon>Dikarya</taxon>
        <taxon>Basidiomycota</taxon>
        <taxon>Pucciniomycotina</taxon>
        <taxon>Pucciniomycetes</taxon>
        <taxon>Pucciniales</taxon>
        <taxon>Sphaerophragmiaceae</taxon>
        <taxon>Austropuccinia</taxon>
    </lineage>
</organism>
<name>A0A9Q3KK26_9BASI</name>
<evidence type="ECO:0000313" key="3">
    <source>
        <dbReference type="Proteomes" id="UP000765509"/>
    </source>
</evidence>
<dbReference type="EMBL" id="AVOT02112259">
    <property type="protein sequence ID" value="MBW0582327.1"/>
    <property type="molecule type" value="Genomic_DNA"/>
</dbReference>
<protein>
    <submittedName>
        <fullName evidence="2">Uncharacterized protein</fullName>
    </submittedName>
</protein>
<evidence type="ECO:0000313" key="2">
    <source>
        <dbReference type="EMBL" id="MBW0582327.1"/>
    </source>
</evidence>
<reference evidence="2" key="1">
    <citation type="submission" date="2021-03" db="EMBL/GenBank/DDBJ databases">
        <title>Draft genome sequence of rust myrtle Austropuccinia psidii MF-1, a brazilian biotype.</title>
        <authorList>
            <person name="Quecine M.C."/>
            <person name="Pachon D.M.R."/>
            <person name="Bonatelli M.L."/>
            <person name="Correr F.H."/>
            <person name="Franceschini L.M."/>
            <person name="Leite T.F."/>
            <person name="Margarido G.R.A."/>
            <person name="Almeida C.A."/>
            <person name="Ferrarezi J.A."/>
            <person name="Labate C.A."/>
        </authorList>
    </citation>
    <scope>NUCLEOTIDE SEQUENCE</scope>
    <source>
        <strain evidence="2">MF-1</strain>
    </source>
</reference>
<keyword evidence="3" id="KW-1185">Reference proteome</keyword>
<comment type="caution">
    <text evidence="2">The sequence shown here is derived from an EMBL/GenBank/DDBJ whole genome shotgun (WGS) entry which is preliminary data.</text>
</comment>
<dbReference type="Proteomes" id="UP000765509">
    <property type="component" value="Unassembled WGS sequence"/>
</dbReference>
<proteinExistence type="predicted"/>